<dbReference type="PANTHER" id="PTHR34846:SF10">
    <property type="entry name" value="CYTOPLASMIC PROTEIN"/>
    <property type="match status" value="1"/>
</dbReference>
<gene>
    <name evidence="2" type="ORF">PGRAN_05796</name>
</gene>
<organism evidence="2 3">
    <name type="scientific">Listeria grandensis FSL F6-0971</name>
    <dbReference type="NCBI Taxonomy" id="1265819"/>
    <lineage>
        <taxon>Bacteria</taxon>
        <taxon>Bacillati</taxon>
        <taxon>Bacillota</taxon>
        <taxon>Bacilli</taxon>
        <taxon>Bacillales</taxon>
        <taxon>Listeriaceae</taxon>
        <taxon>Listeria</taxon>
    </lineage>
</organism>
<dbReference type="NCBIfam" id="TIGR00778">
    <property type="entry name" value="ahpD_dom"/>
    <property type="match status" value="1"/>
</dbReference>
<comment type="caution">
    <text evidence="2">The sequence shown here is derived from an EMBL/GenBank/DDBJ whole genome shotgun (WGS) entry which is preliminary data.</text>
</comment>
<dbReference type="STRING" id="1265819.PGRAN_05796"/>
<proteinExistence type="predicted"/>
<dbReference type="InterPro" id="IPR004675">
    <property type="entry name" value="AhpD_core"/>
</dbReference>
<dbReference type="GO" id="GO:0051920">
    <property type="term" value="F:peroxiredoxin activity"/>
    <property type="evidence" value="ECO:0007669"/>
    <property type="project" value="InterPro"/>
</dbReference>
<dbReference type="PATRIC" id="fig|1265819.5.peg.1158"/>
<accession>W7B975</accession>
<sequence>MIYGKLHYVAGWKGNVEMSARFNLMKENPEVYALLGKLDTLGRESSIPKKLQELIKVYASSLNHCAFCIDMHTKEALENGETVQRVIGVNAWREAPFYTDKERVVLELVEEVTFIHQHGVSDKVYVELEKYYNEKEIGELYLLITTINAYNRLGVMSRLQPKADK</sequence>
<dbReference type="EMBL" id="AODD01000006">
    <property type="protein sequence ID" value="EUJ23859.1"/>
    <property type="molecule type" value="Genomic_DNA"/>
</dbReference>
<feature type="domain" description="Carboxymuconolactone decarboxylase-like" evidence="1">
    <location>
        <begin position="29"/>
        <end position="111"/>
    </location>
</feature>
<evidence type="ECO:0000313" key="2">
    <source>
        <dbReference type="EMBL" id="EUJ23859.1"/>
    </source>
</evidence>
<dbReference type="InterPro" id="IPR029032">
    <property type="entry name" value="AhpD-like"/>
</dbReference>
<dbReference type="PANTHER" id="PTHR34846">
    <property type="entry name" value="4-CARBOXYMUCONOLACTONE DECARBOXYLASE FAMILY PROTEIN (AFU_ORTHOLOGUE AFUA_6G11590)"/>
    <property type="match status" value="1"/>
</dbReference>
<evidence type="ECO:0000259" key="1">
    <source>
        <dbReference type="Pfam" id="PF02627"/>
    </source>
</evidence>
<dbReference type="Gene3D" id="1.20.1290.10">
    <property type="entry name" value="AhpD-like"/>
    <property type="match status" value="1"/>
</dbReference>
<dbReference type="Pfam" id="PF02627">
    <property type="entry name" value="CMD"/>
    <property type="match status" value="1"/>
</dbReference>
<protein>
    <recommendedName>
        <fullName evidence="1">Carboxymuconolactone decarboxylase-like domain-containing protein</fullName>
    </recommendedName>
</protein>
<dbReference type="InterPro" id="IPR003779">
    <property type="entry name" value="CMD-like"/>
</dbReference>
<dbReference type="SUPFAM" id="SSF69118">
    <property type="entry name" value="AhpD-like"/>
    <property type="match status" value="1"/>
</dbReference>
<reference evidence="2 3" key="1">
    <citation type="journal article" date="2014" name="Int. J. Syst. Evol. Microbiol.">
        <title>Listeria floridensis sp. nov., Listeria aquatica sp. nov., Listeria cornellensis sp. nov., Listeria riparia sp. nov. and Listeria grandensis sp. nov., from agricultural and natural environments.</title>
        <authorList>
            <person name="den Bakker H.C."/>
            <person name="Warchocki S."/>
            <person name="Wright E.M."/>
            <person name="Allred A.F."/>
            <person name="Ahlstrom C."/>
            <person name="Manuel C.S."/>
            <person name="Stasiewicz M.J."/>
            <person name="Burrell A."/>
            <person name="Roof S."/>
            <person name="Strawn L."/>
            <person name="Fortes E.D."/>
            <person name="Nightingale K.K."/>
            <person name="Kephart D."/>
            <person name="Wiedmann M."/>
        </authorList>
    </citation>
    <scope>NUCLEOTIDE SEQUENCE [LARGE SCALE GENOMIC DNA]</scope>
    <source>
        <strain evidence="3">FSL F6-971</strain>
    </source>
</reference>
<evidence type="ECO:0000313" key="3">
    <source>
        <dbReference type="Proteomes" id="UP000019253"/>
    </source>
</evidence>
<dbReference type="AlphaFoldDB" id="W7B975"/>
<name>W7B975_9LIST</name>
<dbReference type="Proteomes" id="UP000019253">
    <property type="component" value="Unassembled WGS sequence"/>
</dbReference>
<keyword evidence="3" id="KW-1185">Reference proteome</keyword>